<dbReference type="NCBIfam" id="NF003513">
    <property type="entry name" value="PRK05182.1-2"/>
    <property type="match status" value="1"/>
</dbReference>
<keyword evidence="4" id="KW-0808">Transferase</keyword>
<dbReference type="Pfam" id="PF03118">
    <property type="entry name" value="RNA_pol_A_CTD"/>
    <property type="match status" value="1"/>
</dbReference>
<evidence type="ECO:0000256" key="7">
    <source>
        <dbReference type="ARBA" id="ARBA00048552"/>
    </source>
</evidence>
<comment type="similarity">
    <text evidence="1">Belongs to the RNA polymerase alpha chain family.</text>
</comment>
<dbReference type="GO" id="GO:0000428">
    <property type="term" value="C:DNA-directed RNA polymerase complex"/>
    <property type="evidence" value="ECO:0007669"/>
    <property type="project" value="UniProtKB-KW"/>
</dbReference>
<dbReference type="Pfam" id="PF01000">
    <property type="entry name" value="RNA_pol_A_bac"/>
    <property type="match status" value="1"/>
</dbReference>
<dbReference type="NCBIfam" id="TIGR02027">
    <property type="entry name" value="rpoA"/>
    <property type="match status" value="1"/>
</dbReference>
<dbReference type="FunFam" id="2.170.120.12:FF:000001">
    <property type="entry name" value="DNA-directed RNA polymerase subunit alpha"/>
    <property type="match status" value="1"/>
</dbReference>
<comment type="catalytic activity">
    <reaction evidence="7">
        <text>RNA(n) + a ribonucleoside 5'-triphosphate = RNA(n+1) + diphosphate</text>
        <dbReference type="Rhea" id="RHEA:21248"/>
        <dbReference type="Rhea" id="RHEA-COMP:14527"/>
        <dbReference type="Rhea" id="RHEA-COMP:17342"/>
        <dbReference type="ChEBI" id="CHEBI:33019"/>
        <dbReference type="ChEBI" id="CHEBI:61557"/>
        <dbReference type="ChEBI" id="CHEBI:140395"/>
        <dbReference type="EC" id="2.7.7.6"/>
    </reaction>
</comment>
<organism evidence="9">
    <name type="scientific">marine metagenome</name>
    <dbReference type="NCBI Taxonomy" id="408172"/>
    <lineage>
        <taxon>unclassified sequences</taxon>
        <taxon>metagenomes</taxon>
        <taxon>ecological metagenomes</taxon>
    </lineage>
</organism>
<keyword evidence="5" id="KW-0548">Nucleotidyltransferase</keyword>
<evidence type="ECO:0000256" key="4">
    <source>
        <dbReference type="ARBA" id="ARBA00022679"/>
    </source>
</evidence>
<dbReference type="Gene3D" id="3.30.1360.10">
    <property type="entry name" value="RNA polymerase, RBP11-like subunit"/>
    <property type="match status" value="1"/>
</dbReference>
<dbReference type="EC" id="2.7.7.6" evidence="2"/>
<dbReference type="InterPro" id="IPR011263">
    <property type="entry name" value="DNA-dir_RNA_pol_RpoA/D/Rpb3"/>
</dbReference>
<evidence type="ECO:0000256" key="1">
    <source>
        <dbReference type="ARBA" id="ARBA00007123"/>
    </source>
</evidence>
<dbReference type="SMART" id="SM00662">
    <property type="entry name" value="RPOLD"/>
    <property type="match status" value="1"/>
</dbReference>
<proteinExistence type="inferred from homology"/>
<dbReference type="SUPFAM" id="SSF47789">
    <property type="entry name" value="C-terminal domain of RNA polymerase alpha subunit"/>
    <property type="match status" value="1"/>
</dbReference>
<dbReference type="InterPro" id="IPR011773">
    <property type="entry name" value="DNA-dir_RpoA"/>
</dbReference>
<dbReference type="SUPFAM" id="SSF56553">
    <property type="entry name" value="Insert subdomain of RNA polymerase alpha subunit"/>
    <property type="match status" value="1"/>
</dbReference>
<dbReference type="InterPro" id="IPR036603">
    <property type="entry name" value="RBP11-like"/>
</dbReference>
<dbReference type="GO" id="GO:0003899">
    <property type="term" value="F:DNA-directed RNA polymerase activity"/>
    <property type="evidence" value="ECO:0007669"/>
    <property type="project" value="UniProtKB-EC"/>
</dbReference>
<sequence>MNKKLDLKIKVDEKNLTNTFGKFVIQPMDRGYGITIGNALRRVLLTCIPGAAITNAKFDSVLHEFSSIEGVKEDVSDIIQNLKGVRFKLDENDPEKISIKLKGPCKFTGNDIHKASNEFKVLNKTHYITEINEGTAFNIEIKIGVGKGYMPSESNELPNAPLGTIAIDSIFNPVTKVKYNVTPVPGAKEPIEILTLEVSTDGSITPQDAVSHSSSILIEQLQIVESISKPEVLEISEPVSEEVMEIRKLLNLTIDEMELSVRSHNCLQAAGIKFIYELVSKEENEMLKYKNFGRKSLTELVEKLDQMGLSFGMEVDKYLKEEV</sequence>
<name>A0A381VTF6_9ZZZZ</name>
<keyword evidence="3" id="KW-0240">DNA-directed RNA polymerase</keyword>
<dbReference type="SUPFAM" id="SSF55257">
    <property type="entry name" value="RBP11-like subunits of RNA polymerase"/>
    <property type="match status" value="1"/>
</dbReference>
<feature type="domain" description="DNA-directed RNA polymerase RpoA/D/Rpb3-type" evidence="8">
    <location>
        <begin position="20"/>
        <end position="227"/>
    </location>
</feature>
<evidence type="ECO:0000256" key="2">
    <source>
        <dbReference type="ARBA" id="ARBA00012418"/>
    </source>
</evidence>
<evidence type="ECO:0000313" key="9">
    <source>
        <dbReference type="EMBL" id="SVA43341.1"/>
    </source>
</evidence>
<dbReference type="GO" id="GO:0003677">
    <property type="term" value="F:DNA binding"/>
    <property type="evidence" value="ECO:0007669"/>
    <property type="project" value="InterPro"/>
</dbReference>
<reference evidence="9" key="1">
    <citation type="submission" date="2018-05" db="EMBL/GenBank/DDBJ databases">
        <authorList>
            <person name="Lanie J.A."/>
            <person name="Ng W.-L."/>
            <person name="Kazmierczak K.M."/>
            <person name="Andrzejewski T.M."/>
            <person name="Davidsen T.M."/>
            <person name="Wayne K.J."/>
            <person name="Tettelin H."/>
            <person name="Glass J.I."/>
            <person name="Rusch D."/>
            <person name="Podicherti R."/>
            <person name="Tsui H.-C.T."/>
            <person name="Winkler M.E."/>
        </authorList>
    </citation>
    <scope>NUCLEOTIDE SEQUENCE</scope>
</reference>
<dbReference type="GO" id="GO:0006351">
    <property type="term" value="P:DNA-templated transcription"/>
    <property type="evidence" value="ECO:0007669"/>
    <property type="project" value="InterPro"/>
</dbReference>
<dbReference type="HAMAP" id="MF_00059">
    <property type="entry name" value="RNApol_bact_RpoA"/>
    <property type="match status" value="1"/>
</dbReference>
<dbReference type="InterPro" id="IPR011262">
    <property type="entry name" value="DNA-dir_RNA_pol_insert"/>
</dbReference>
<dbReference type="Pfam" id="PF01193">
    <property type="entry name" value="RNA_pol_L"/>
    <property type="match status" value="1"/>
</dbReference>
<accession>A0A381VTF6</accession>
<dbReference type="GO" id="GO:0046983">
    <property type="term" value="F:protein dimerization activity"/>
    <property type="evidence" value="ECO:0007669"/>
    <property type="project" value="InterPro"/>
</dbReference>
<evidence type="ECO:0000256" key="6">
    <source>
        <dbReference type="ARBA" id="ARBA00023163"/>
    </source>
</evidence>
<dbReference type="AlphaFoldDB" id="A0A381VTF6"/>
<evidence type="ECO:0000256" key="5">
    <source>
        <dbReference type="ARBA" id="ARBA00022695"/>
    </source>
</evidence>
<dbReference type="NCBIfam" id="NF003519">
    <property type="entry name" value="PRK05182.2-5"/>
    <property type="match status" value="1"/>
</dbReference>
<keyword evidence="6" id="KW-0804">Transcription</keyword>
<protein>
    <recommendedName>
        <fullName evidence="2">DNA-directed RNA polymerase</fullName>
        <ecNumber evidence="2">2.7.7.6</ecNumber>
    </recommendedName>
</protein>
<dbReference type="Gene3D" id="1.10.150.20">
    <property type="entry name" value="5' to 3' exonuclease, C-terminal subdomain"/>
    <property type="match status" value="1"/>
</dbReference>
<dbReference type="InterPro" id="IPR011260">
    <property type="entry name" value="RNAP_asu_C"/>
</dbReference>
<evidence type="ECO:0000256" key="3">
    <source>
        <dbReference type="ARBA" id="ARBA00022478"/>
    </source>
</evidence>
<dbReference type="EMBL" id="UINC01009675">
    <property type="protein sequence ID" value="SVA43341.1"/>
    <property type="molecule type" value="Genomic_DNA"/>
</dbReference>
<dbReference type="InterPro" id="IPR036643">
    <property type="entry name" value="RNApol_insert_sf"/>
</dbReference>
<gene>
    <name evidence="9" type="ORF">METZ01_LOCUS96195</name>
</gene>
<dbReference type="CDD" id="cd06928">
    <property type="entry name" value="RNAP_alpha_NTD"/>
    <property type="match status" value="1"/>
</dbReference>
<evidence type="ECO:0000259" key="8">
    <source>
        <dbReference type="SMART" id="SM00662"/>
    </source>
</evidence>
<dbReference type="GO" id="GO:0005737">
    <property type="term" value="C:cytoplasm"/>
    <property type="evidence" value="ECO:0007669"/>
    <property type="project" value="UniProtKB-ARBA"/>
</dbReference>
<dbReference type="Gene3D" id="2.170.120.12">
    <property type="entry name" value="DNA-directed RNA polymerase, insert domain"/>
    <property type="match status" value="1"/>
</dbReference>